<keyword evidence="2" id="KW-1185">Reference proteome</keyword>
<sequence>MRLRARRLSTSENTPTYTEHDFVILRHDLPDHRLVQGEIGSVVGVYGYGAGYEVELTGAGEARVVVTVTEKDIRPAPELNVPDLILSKLKWLNQRLAQGQDLAQLRYVRIKDDPVFRGKHAVTVIIQLPEKPSTEASPFATSARYERMISEHLKQLDVSDVSCLLLTADEITPFGIEI</sequence>
<organism evidence="1 2">
    <name type="scientific">Phytoactinopolyspora halotolerans</name>
    <dbReference type="NCBI Taxonomy" id="1981512"/>
    <lineage>
        <taxon>Bacteria</taxon>
        <taxon>Bacillati</taxon>
        <taxon>Actinomycetota</taxon>
        <taxon>Actinomycetes</taxon>
        <taxon>Jiangellales</taxon>
        <taxon>Jiangellaceae</taxon>
        <taxon>Phytoactinopolyspora</taxon>
    </lineage>
</organism>
<dbReference type="InterPro" id="IPR032568">
    <property type="entry name" value="DUF4926"/>
</dbReference>
<dbReference type="Pfam" id="PF16277">
    <property type="entry name" value="DUF4926"/>
    <property type="match status" value="1"/>
</dbReference>
<protein>
    <submittedName>
        <fullName evidence="1">DUF4926 domain-containing protein</fullName>
    </submittedName>
</protein>
<gene>
    <name evidence="1" type="ORF">G1H10_13370</name>
</gene>
<dbReference type="EMBL" id="JAAGOA010000008">
    <property type="protein sequence ID" value="NEE01157.1"/>
    <property type="molecule type" value="Genomic_DNA"/>
</dbReference>
<proteinExistence type="predicted"/>
<dbReference type="AlphaFoldDB" id="A0A6L9S7Z5"/>
<evidence type="ECO:0000313" key="1">
    <source>
        <dbReference type="EMBL" id="NEE01157.1"/>
    </source>
</evidence>
<accession>A0A6L9S7Z5</accession>
<name>A0A6L9S7Z5_9ACTN</name>
<evidence type="ECO:0000313" key="2">
    <source>
        <dbReference type="Proteomes" id="UP000475214"/>
    </source>
</evidence>
<comment type="caution">
    <text evidence="1">The sequence shown here is derived from an EMBL/GenBank/DDBJ whole genome shotgun (WGS) entry which is preliminary data.</text>
</comment>
<dbReference type="Proteomes" id="UP000475214">
    <property type="component" value="Unassembled WGS sequence"/>
</dbReference>
<reference evidence="1 2" key="1">
    <citation type="submission" date="2020-02" db="EMBL/GenBank/DDBJ databases">
        <authorList>
            <person name="Li X.-J."/>
            <person name="Han X.-M."/>
        </authorList>
    </citation>
    <scope>NUCLEOTIDE SEQUENCE [LARGE SCALE GENOMIC DNA]</scope>
    <source>
        <strain evidence="1 2">CCTCC AB 2017055</strain>
    </source>
</reference>